<evidence type="ECO:0000256" key="7">
    <source>
        <dbReference type="RuleBase" id="RU368100"/>
    </source>
</evidence>
<feature type="compositionally biased region" description="Basic residues" evidence="8">
    <location>
        <begin position="143"/>
        <end position="156"/>
    </location>
</feature>
<comment type="subcellular location">
    <subcellularLocation>
        <location evidence="1 7">Cytoplasm</location>
    </subcellularLocation>
</comment>
<accession>A0ABR2JM62</accession>
<proteinExistence type="inferred from homology"/>
<evidence type="ECO:0000256" key="6">
    <source>
        <dbReference type="ARBA" id="ARBA00023274"/>
    </source>
</evidence>
<dbReference type="Pfam" id="PF02290">
    <property type="entry name" value="SRP14"/>
    <property type="match status" value="1"/>
</dbReference>
<keyword evidence="4 7" id="KW-0694">RNA-binding</keyword>
<dbReference type="EMBL" id="JAPCWZ010000001">
    <property type="protein sequence ID" value="KAK8879819.1"/>
    <property type="molecule type" value="Genomic_DNA"/>
</dbReference>
<gene>
    <name evidence="9" type="ORF">PGQ11_001113</name>
</gene>
<evidence type="ECO:0000256" key="8">
    <source>
        <dbReference type="SAM" id="MobiDB-lite"/>
    </source>
</evidence>
<feature type="region of interest" description="Disordered" evidence="8">
    <location>
        <begin position="139"/>
        <end position="162"/>
    </location>
</feature>
<comment type="caution">
    <text evidence="9">The sequence shown here is derived from an EMBL/GenBank/DDBJ whole genome shotgun (WGS) entry which is preliminary data.</text>
</comment>
<organism evidence="9 10">
    <name type="scientific">Apiospora arundinis</name>
    <dbReference type="NCBI Taxonomy" id="335852"/>
    <lineage>
        <taxon>Eukaryota</taxon>
        <taxon>Fungi</taxon>
        <taxon>Dikarya</taxon>
        <taxon>Ascomycota</taxon>
        <taxon>Pezizomycotina</taxon>
        <taxon>Sordariomycetes</taxon>
        <taxon>Xylariomycetidae</taxon>
        <taxon>Amphisphaeriales</taxon>
        <taxon>Apiosporaceae</taxon>
        <taxon>Apiospora</taxon>
    </lineage>
</organism>
<comment type="subunit">
    <text evidence="7">Component of a fungal signal recognition particle (SRP) complex that consists of a 7SL RNA molecule (scR1) and at least six protein subunits: SRP72, SRP68, SRP54, SEC65, SRP21 and SRP14.</text>
</comment>
<dbReference type="InterPro" id="IPR003210">
    <property type="entry name" value="Signal_recog_particle_SRP14"/>
</dbReference>
<keyword evidence="5 7" id="KW-0733">Signal recognition particle</keyword>
<evidence type="ECO:0000313" key="9">
    <source>
        <dbReference type="EMBL" id="KAK8879819.1"/>
    </source>
</evidence>
<dbReference type="Proteomes" id="UP001390339">
    <property type="component" value="Unassembled WGS sequence"/>
</dbReference>
<dbReference type="Gene3D" id="3.30.720.10">
    <property type="entry name" value="Signal recognition particle alu RNA binding heterodimer, srp9/1"/>
    <property type="match status" value="1"/>
</dbReference>
<evidence type="ECO:0000256" key="4">
    <source>
        <dbReference type="ARBA" id="ARBA00022884"/>
    </source>
</evidence>
<dbReference type="InterPro" id="IPR009018">
    <property type="entry name" value="Signal_recog_particle_SRP9/14"/>
</dbReference>
<reference evidence="9 10" key="1">
    <citation type="journal article" date="2024" name="IMA Fungus">
        <title>Apiospora arundinis, a panoply of carbohydrate-active enzymes and secondary metabolites.</title>
        <authorList>
            <person name="Sorensen T."/>
            <person name="Petersen C."/>
            <person name="Muurmann A.T."/>
            <person name="Christiansen J.V."/>
            <person name="Brundto M.L."/>
            <person name="Overgaard C.K."/>
            <person name="Boysen A.T."/>
            <person name="Wollenberg R.D."/>
            <person name="Larsen T.O."/>
            <person name="Sorensen J.L."/>
            <person name="Nielsen K.L."/>
            <person name="Sondergaard T.E."/>
        </authorList>
    </citation>
    <scope>NUCLEOTIDE SEQUENCE [LARGE SCALE GENOMIC DNA]</scope>
    <source>
        <strain evidence="9 10">AAU 773</strain>
    </source>
</reference>
<evidence type="ECO:0000256" key="1">
    <source>
        <dbReference type="ARBA" id="ARBA00004496"/>
    </source>
</evidence>
<dbReference type="SUPFAM" id="SSF54762">
    <property type="entry name" value="Signal recognition particle alu RNA binding heterodimer, SRP9/14"/>
    <property type="match status" value="1"/>
</dbReference>
<protein>
    <recommendedName>
        <fullName evidence="7">Signal recognition particle subunit SRP14</fullName>
    </recommendedName>
    <alternativeName>
        <fullName evidence="7">Signal recognition particle 14 kDa protein</fullName>
    </alternativeName>
</protein>
<evidence type="ECO:0000256" key="2">
    <source>
        <dbReference type="ARBA" id="ARBA00010349"/>
    </source>
</evidence>
<comment type="similarity">
    <text evidence="2 7">Belongs to the SRP14 family.</text>
</comment>
<feature type="region of interest" description="Disordered" evidence="8">
    <location>
        <begin position="68"/>
        <end position="90"/>
    </location>
</feature>
<evidence type="ECO:0000313" key="10">
    <source>
        <dbReference type="Proteomes" id="UP001390339"/>
    </source>
</evidence>
<dbReference type="PANTHER" id="PTHR12013">
    <property type="entry name" value="SIGNAL RECOGNITION PARTICLE 14 KD PROTEIN"/>
    <property type="match status" value="1"/>
</dbReference>
<evidence type="ECO:0000256" key="3">
    <source>
        <dbReference type="ARBA" id="ARBA00022490"/>
    </source>
</evidence>
<keyword evidence="10" id="KW-1185">Reference proteome</keyword>
<sequence length="162" mass="17973">MSPQSGICDIVASQTGSPVRPYTPRGVHIDKMGHLSNDEFFTKLVELFDTRKGKDHGHIFLTQKRLSYDQPPLPEPTTETILPDLHPPRPLPVLIRATNGKGKAERAKKIKLSTVVDPEALPAFFERYADVCKAGMTTLKPRDRSKRKTKAKKKKTTTGAAA</sequence>
<keyword evidence="6 7" id="KW-0687">Ribonucleoprotein</keyword>
<name>A0ABR2JM62_9PEZI</name>
<comment type="function">
    <text evidence="7">Component of the signal recognition particle (SRP) complex, a ribonucleoprotein complex that mediates the cotranslational targeting of secretory and membrane proteins to the endoplasmic reticulum (ER).</text>
</comment>
<keyword evidence="3 7" id="KW-0963">Cytoplasm</keyword>
<evidence type="ECO:0000256" key="5">
    <source>
        <dbReference type="ARBA" id="ARBA00023135"/>
    </source>
</evidence>